<gene>
    <name evidence="3" type="ORF">PAHAL_2G355100</name>
</gene>
<proteinExistence type="predicted"/>
<dbReference type="PANTHER" id="PTHR33070">
    <property type="entry name" value="OS06G0725500 PROTEIN"/>
    <property type="match status" value="1"/>
</dbReference>
<dbReference type="PANTHER" id="PTHR33070:SF68">
    <property type="match status" value="1"/>
</dbReference>
<feature type="coiled-coil region" evidence="1">
    <location>
        <begin position="346"/>
        <end position="373"/>
    </location>
</feature>
<dbReference type="Gramene" id="PVH64762">
    <property type="protein sequence ID" value="PVH64762"/>
    <property type="gene ID" value="PAHAL_2G355100"/>
</dbReference>
<dbReference type="Pfam" id="PF03087">
    <property type="entry name" value="BPS1"/>
    <property type="match status" value="1"/>
</dbReference>
<evidence type="ECO:0000313" key="3">
    <source>
        <dbReference type="EMBL" id="PVH64762.1"/>
    </source>
</evidence>
<name>A0A2T8KRL6_9POAL</name>
<dbReference type="Proteomes" id="UP000243499">
    <property type="component" value="Chromosome 2"/>
</dbReference>
<dbReference type="InterPro" id="IPR004320">
    <property type="entry name" value="BPS1_pln"/>
</dbReference>
<evidence type="ECO:0000256" key="1">
    <source>
        <dbReference type="SAM" id="Coils"/>
    </source>
</evidence>
<evidence type="ECO:0000256" key="2">
    <source>
        <dbReference type="SAM" id="MobiDB-lite"/>
    </source>
</evidence>
<protein>
    <submittedName>
        <fullName evidence="3">Uncharacterized protein</fullName>
    </submittedName>
</protein>
<organism evidence="3">
    <name type="scientific">Panicum hallii</name>
    <dbReference type="NCBI Taxonomy" id="206008"/>
    <lineage>
        <taxon>Eukaryota</taxon>
        <taxon>Viridiplantae</taxon>
        <taxon>Streptophyta</taxon>
        <taxon>Embryophyta</taxon>
        <taxon>Tracheophyta</taxon>
        <taxon>Spermatophyta</taxon>
        <taxon>Magnoliopsida</taxon>
        <taxon>Liliopsida</taxon>
        <taxon>Poales</taxon>
        <taxon>Poaceae</taxon>
        <taxon>PACMAD clade</taxon>
        <taxon>Panicoideae</taxon>
        <taxon>Panicodae</taxon>
        <taxon>Paniceae</taxon>
        <taxon>Panicinae</taxon>
        <taxon>Panicum</taxon>
        <taxon>Panicum sect. Panicum</taxon>
    </lineage>
</organism>
<keyword evidence="1" id="KW-0175">Coiled coil</keyword>
<feature type="region of interest" description="Disordered" evidence="2">
    <location>
        <begin position="26"/>
        <end position="115"/>
    </location>
</feature>
<sequence>MPALHGGSSNTTRKTCWRQRLHGVTRPGMQADMSPPPAHPPDGLPCPAARIMPADRSDTARRARRAGLPNPTTRCRPPAPRPCPRPRPPHPGYNPPRRLAATSEQGSQSVTRGRTRTYVRCRVSVAEKRSMACQQLRSTSLPVRPHALVLELEDELQRLRSGAAASAPSPAALAGRLGDAYGRIEELVRLPGGRDALSSARWRRAVEAGLDASVALLDLCERARDAAASAKQHVRAARRALRRGDTALARAAVRGYARCLAKAGKQAGARKALGRRAAPADAEAPAAVKVLSEAVAVTVAVLQGVLSTLSARVVDTRKIRWCVVSKLMRSDWSLCVCRDLDGEDGVLSAQETLQELEDSVEAVESGLEHLFRQIVQSRVALLNVLTL</sequence>
<reference evidence="3" key="1">
    <citation type="submission" date="2018-04" db="EMBL/GenBank/DDBJ databases">
        <title>WGS assembly of Panicum hallii.</title>
        <authorList>
            <person name="Lovell J."/>
            <person name="Jenkins J."/>
            <person name="Lowry D."/>
            <person name="Mamidi S."/>
            <person name="Sreedasyam A."/>
            <person name="Weng X."/>
            <person name="Barry K."/>
            <person name="Bonette J."/>
            <person name="Campitelli B."/>
            <person name="Daum C."/>
            <person name="Gordon S."/>
            <person name="Gould B."/>
            <person name="Lipzen A."/>
            <person name="Macqueen A."/>
            <person name="Palacio-Mejia J."/>
            <person name="Plott C."/>
            <person name="Shakirov E."/>
            <person name="Shu S."/>
            <person name="Yoshinaga Y."/>
            <person name="Zane M."/>
            <person name="Rokhsar D."/>
            <person name="Grimwood J."/>
            <person name="Schmutz J."/>
            <person name="Juenger T."/>
        </authorList>
    </citation>
    <scope>NUCLEOTIDE SEQUENCE [LARGE SCALE GENOMIC DNA]</scope>
    <source>
        <strain evidence="3">FIL2</strain>
    </source>
</reference>
<feature type="compositionally biased region" description="Polar residues" evidence="2">
    <location>
        <begin position="102"/>
        <end position="112"/>
    </location>
</feature>
<dbReference type="AlphaFoldDB" id="A0A2T8KRL6"/>
<feature type="compositionally biased region" description="Pro residues" evidence="2">
    <location>
        <begin position="77"/>
        <end position="94"/>
    </location>
</feature>
<dbReference type="GO" id="GO:0048367">
    <property type="term" value="P:shoot system development"/>
    <property type="evidence" value="ECO:0007669"/>
    <property type="project" value="InterPro"/>
</dbReference>
<dbReference type="GO" id="GO:0048364">
    <property type="term" value="P:root development"/>
    <property type="evidence" value="ECO:0007669"/>
    <property type="project" value="InterPro"/>
</dbReference>
<dbReference type="EMBL" id="CM008047">
    <property type="protein sequence ID" value="PVH64762.1"/>
    <property type="molecule type" value="Genomic_DNA"/>
</dbReference>
<feature type="compositionally biased region" description="Pro residues" evidence="2">
    <location>
        <begin position="34"/>
        <end position="44"/>
    </location>
</feature>
<accession>A0A2T8KRL6</accession>